<keyword evidence="1" id="KW-0472">Membrane</keyword>
<gene>
    <name evidence="3" type="ORF">PSQ40_20035</name>
</gene>
<dbReference type="RefSeq" id="WP_273953661.1">
    <property type="nucleotide sequence ID" value="NZ_JAQSIP010000013.1"/>
</dbReference>
<dbReference type="EMBL" id="JAQSIP010000013">
    <property type="protein sequence ID" value="MDD0840876.1"/>
    <property type="molecule type" value="Genomic_DNA"/>
</dbReference>
<keyword evidence="4" id="KW-1185">Reference proteome</keyword>
<keyword evidence="2" id="KW-0732">Signal</keyword>
<evidence type="ECO:0000256" key="1">
    <source>
        <dbReference type="SAM" id="Phobius"/>
    </source>
</evidence>
<keyword evidence="1" id="KW-0812">Transmembrane</keyword>
<organism evidence="3 4">
    <name type="scientific">Curvibacter cyanobacteriorum</name>
    <dbReference type="NCBI Taxonomy" id="3026422"/>
    <lineage>
        <taxon>Bacteria</taxon>
        <taxon>Pseudomonadati</taxon>
        <taxon>Pseudomonadota</taxon>
        <taxon>Betaproteobacteria</taxon>
        <taxon>Burkholderiales</taxon>
        <taxon>Comamonadaceae</taxon>
        <taxon>Curvibacter</taxon>
    </lineage>
</organism>
<dbReference type="Proteomes" id="UP001528673">
    <property type="component" value="Unassembled WGS sequence"/>
</dbReference>
<name>A0ABT5N5X0_9BURK</name>
<dbReference type="InterPro" id="IPR026442">
    <property type="entry name" value="IPTL_CTERM"/>
</dbReference>
<protein>
    <submittedName>
        <fullName evidence="3">IPTL-CTERM sorting domain-containing protein</fullName>
    </submittedName>
</protein>
<reference evidence="3 4" key="1">
    <citation type="submission" date="2023-02" db="EMBL/GenBank/DDBJ databases">
        <title>Bacterial whole genomic sequence of Curvibacter sp. HBC61.</title>
        <authorList>
            <person name="Le V."/>
            <person name="Ko S.-R."/>
            <person name="Ahn C.-Y."/>
            <person name="Oh H.-M."/>
        </authorList>
    </citation>
    <scope>NUCLEOTIDE SEQUENCE [LARGE SCALE GENOMIC DNA]</scope>
    <source>
        <strain evidence="3 4">HBC61</strain>
    </source>
</reference>
<feature type="chain" id="PRO_5046115152" evidence="2">
    <location>
        <begin position="24"/>
        <end position="228"/>
    </location>
</feature>
<sequence length="228" mass="22663">MKIKVWSLAASALLSLFSLASQAAIVGPVNVLSQVNDGTRPAVCVGGGLNANAGGVAEMALDLDQDGVADVCFGSGSASCGANFNYDALTLNTTKMMSTGGSIMNGTNATLAFWNGQAVGPFQGATGSIGSANIGQPDVPMVFGFQGGSNSAATDVGYFSFTVKGSDCSINFGKVDIAPNANTFSNAVVAVVAAAAVAAVPLTSPIGLLVMASLLGLFGLAQVRRRGA</sequence>
<proteinExistence type="predicted"/>
<evidence type="ECO:0000256" key="2">
    <source>
        <dbReference type="SAM" id="SignalP"/>
    </source>
</evidence>
<comment type="caution">
    <text evidence="3">The sequence shown here is derived from an EMBL/GenBank/DDBJ whole genome shotgun (WGS) entry which is preliminary data.</text>
</comment>
<accession>A0ABT5N5X0</accession>
<evidence type="ECO:0000313" key="3">
    <source>
        <dbReference type="EMBL" id="MDD0840876.1"/>
    </source>
</evidence>
<feature type="signal peptide" evidence="2">
    <location>
        <begin position="1"/>
        <end position="23"/>
    </location>
</feature>
<evidence type="ECO:0000313" key="4">
    <source>
        <dbReference type="Proteomes" id="UP001528673"/>
    </source>
</evidence>
<keyword evidence="1" id="KW-1133">Transmembrane helix</keyword>
<dbReference type="NCBIfam" id="TIGR04174">
    <property type="entry name" value="IPTL_CTERM"/>
    <property type="match status" value="1"/>
</dbReference>
<feature type="transmembrane region" description="Helical" evidence="1">
    <location>
        <begin position="187"/>
        <end position="220"/>
    </location>
</feature>